<proteinExistence type="predicted"/>
<keyword evidence="2" id="KW-1185">Reference proteome</keyword>
<accession>A0A4C1X6Q2</accession>
<comment type="caution">
    <text evidence="1">The sequence shown here is derived from an EMBL/GenBank/DDBJ whole genome shotgun (WGS) entry which is preliminary data.</text>
</comment>
<dbReference type="AlphaFoldDB" id="A0A4C1X6Q2"/>
<name>A0A4C1X6Q2_EUMVA</name>
<sequence length="116" mass="13518">MDSSSAYERLCFFFTTDEQRFESAPCLLVVGEQNLYTSPTSGRTTCCIAVLFLLAVFRIDFKYVRFTTPFWYAKIDSLYDHSLLRTLENHARLELFAAWRPYGLGVLRFRFLLSSS</sequence>
<evidence type="ECO:0000313" key="1">
    <source>
        <dbReference type="EMBL" id="GBP59451.1"/>
    </source>
</evidence>
<dbReference type="Proteomes" id="UP000299102">
    <property type="component" value="Unassembled WGS sequence"/>
</dbReference>
<dbReference type="EMBL" id="BGZK01000761">
    <property type="protein sequence ID" value="GBP59451.1"/>
    <property type="molecule type" value="Genomic_DNA"/>
</dbReference>
<evidence type="ECO:0000313" key="2">
    <source>
        <dbReference type="Proteomes" id="UP000299102"/>
    </source>
</evidence>
<organism evidence="1 2">
    <name type="scientific">Eumeta variegata</name>
    <name type="common">Bagworm moth</name>
    <name type="synonym">Eumeta japonica</name>
    <dbReference type="NCBI Taxonomy" id="151549"/>
    <lineage>
        <taxon>Eukaryota</taxon>
        <taxon>Metazoa</taxon>
        <taxon>Ecdysozoa</taxon>
        <taxon>Arthropoda</taxon>
        <taxon>Hexapoda</taxon>
        <taxon>Insecta</taxon>
        <taxon>Pterygota</taxon>
        <taxon>Neoptera</taxon>
        <taxon>Endopterygota</taxon>
        <taxon>Lepidoptera</taxon>
        <taxon>Glossata</taxon>
        <taxon>Ditrysia</taxon>
        <taxon>Tineoidea</taxon>
        <taxon>Psychidae</taxon>
        <taxon>Oiketicinae</taxon>
        <taxon>Eumeta</taxon>
    </lineage>
</organism>
<protein>
    <submittedName>
        <fullName evidence="1">Uncharacterized protein</fullName>
    </submittedName>
</protein>
<reference evidence="1 2" key="1">
    <citation type="journal article" date="2019" name="Commun. Biol.">
        <title>The bagworm genome reveals a unique fibroin gene that provides high tensile strength.</title>
        <authorList>
            <person name="Kono N."/>
            <person name="Nakamura H."/>
            <person name="Ohtoshi R."/>
            <person name="Tomita M."/>
            <person name="Numata K."/>
            <person name="Arakawa K."/>
        </authorList>
    </citation>
    <scope>NUCLEOTIDE SEQUENCE [LARGE SCALE GENOMIC DNA]</scope>
</reference>
<gene>
    <name evidence="1" type="ORF">EVAR_80778_1</name>
</gene>